<dbReference type="InterPro" id="IPR018368">
    <property type="entry name" value="ClpA/B_CS1"/>
</dbReference>
<evidence type="ECO:0000256" key="1">
    <source>
        <dbReference type="ARBA" id="ARBA00004747"/>
    </source>
</evidence>
<dbReference type="SUPFAM" id="SSF52255">
    <property type="entry name" value="N5-CAIR mutase (phosphoribosylaminoimidazole carboxylase, PurE)"/>
    <property type="match status" value="1"/>
</dbReference>
<accession>A0A444Z1V7</accession>
<proteinExistence type="inferred from homology"/>
<dbReference type="CDD" id="cd00009">
    <property type="entry name" value="AAA"/>
    <property type="match status" value="1"/>
</dbReference>
<dbReference type="SMART" id="SM01001">
    <property type="entry name" value="AIRC"/>
    <property type="match status" value="1"/>
</dbReference>
<feature type="domain" description="PurE" evidence="7">
    <location>
        <begin position="47"/>
        <end position="172"/>
    </location>
</feature>
<dbReference type="HAMAP" id="MF_01929">
    <property type="entry name" value="PurE_classI"/>
    <property type="match status" value="1"/>
</dbReference>
<keyword evidence="9" id="KW-1185">Reference proteome</keyword>
<dbReference type="GO" id="GO:0016853">
    <property type="term" value="F:isomerase activity"/>
    <property type="evidence" value="ECO:0007669"/>
    <property type="project" value="UniProtKB-KW"/>
</dbReference>
<dbReference type="InterPro" id="IPR024694">
    <property type="entry name" value="PurE_prokaryotes"/>
</dbReference>
<dbReference type="Pfam" id="PF00004">
    <property type="entry name" value="AAA"/>
    <property type="match status" value="1"/>
</dbReference>
<reference evidence="8 9" key="1">
    <citation type="submission" date="2019-01" db="EMBL/GenBank/DDBJ databases">
        <title>Sequencing of cultivated peanut Arachis hypogaea provides insights into genome evolution and oil improvement.</title>
        <authorList>
            <person name="Chen X."/>
        </authorList>
    </citation>
    <scope>NUCLEOTIDE SEQUENCE [LARGE SCALE GENOMIC DNA]</scope>
    <source>
        <strain evidence="9">cv. Fuhuasheng</strain>
        <tissue evidence="8">Leaves</tissue>
    </source>
</reference>
<comment type="caution">
    <text evidence="8">The sequence shown here is derived from an EMBL/GenBank/DDBJ whole genome shotgun (WGS) entry which is preliminary data.</text>
</comment>
<dbReference type="GO" id="GO:0005524">
    <property type="term" value="F:ATP binding"/>
    <property type="evidence" value="ECO:0007669"/>
    <property type="project" value="InterPro"/>
</dbReference>
<evidence type="ECO:0000256" key="5">
    <source>
        <dbReference type="SAM" id="MobiDB-lite"/>
    </source>
</evidence>
<dbReference type="Pfam" id="PF00731">
    <property type="entry name" value="AIRC"/>
    <property type="match status" value="1"/>
</dbReference>
<evidence type="ECO:0000259" key="7">
    <source>
        <dbReference type="SMART" id="SM01001"/>
    </source>
</evidence>
<evidence type="ECO:0000313" key="8">
    <source>
        <dbReference type="EMBL" id="RYR08179.1"/>
    </source>
</evidence>
<dbReference type="Gene3D" id="3.40.50.1970">
    <property type="match status" value="1"/>
</dbReference>
<feature type="compositionally biased region" description="Basic residues" evidence="5">
    <location>
        <begin position="18"/>
        <end position="30"/>
    </location>
</feature>
<evidence type="ECO:0000256" key="3">
    <source>
        <dbReference type="ARBA" id="ARBA00022755"/>
    </source>
</evidence>
<dbReference type="InterPro" id="IPR003959">
    <property type="entry name" value="ATPase_AAA_core"/>
</dbReference>
<evidence type="ECO:0000256" key="4">
    <source>
        <dbReference type="ARBA" id="ARBA00023235"/>
    </source>
</evidence>
<dbReference type="InterPro" id="IPR033747">
    <property type="entry name" value="PurE_ClassI"/>
</dbReference>
<sequence length="415" mass="45607">MDMVVWWYGGGDDDDNKKKMKKKKKEKKKKKQEEEEKEEDEVQQLTPRVGIIMGSDSDLPIMKSAAEFLEMFDVPHEVRIVSAHRTPELMFSYASSAHERGIQVIIVGAGGAAHLPGMVAALTPLPVVGVPVRASTLDGIDSLLSIVQMPRGHNYIGSEHLLLGLLRTKNNPCLIGEPSVGKTAIAEGLAQSIANGDVPETTEGKKVITLDMGLLVAGTKYRGEFEERMKKLMEKIKQSNEIILFIDEVHTLIGAGEAEGAIDAANILKPALARGKLQGMHVKICNGKVIEVAASEKGFYIVGKQSLQSHTLVDLLQELSRGFANFGNLPYGFQANTWLVPPSVVESPSNFPALLAEDESWGGNGGGQGRNGEYELRQWALDLQYWLLFPAKPKRREWLEIEKLSCCTVDLLIPR</sequence>
<organism evidence="8 9">
    <name type="scientific">Arachis hypogaea</name>
    <name type="common">Peanut</name>
    <dbReference type="NCBI Taxonomy" id="3818"/>
    <lineage>
        <taxon>Eukaryota</taxon>
        <taxon>Viridiplantae</taxon>
        <taxon>Streptophyta</taxon>
        <taxon>Embryophyta</taxon>
        <taxon>Tracheophyta</taxon>
        <taxon>Spermatophyta</taxon>
        <taxon>Magnoliopsida</taxon>
        <taxon>eudicotyledons</taxon>
        <taxon>Gunneridae</taxon>
        <taxon>Pentapetalae</taxon>
        <taxon>rosids</taxon>
        <taxon>fabids</taxon>
        <taxon>Fabales</taxon>
        <taxon>Fabaceae</taxon>
        <taxon>Papilionoideae</taxon>
        <taxon>50 kb inversion clade</taxon>
        <taxon>dalbergioids sensu lato</taxon>
        <taxon>Dalbergieae</taxon>
        <taxon>Pterocarpus clade</taxon>
        <taxon>Arachis</taxon>
    </lineage>
</organism>
<dbReference type="PROSITE" id="PS00870">
    <property type="entry name" value="CLPAB_1"/>
    <property type="match status" value="1"/>
</dbReference>
<dbReference type="PANTHER" id="PTHR23046">
    <property type="entry name" value="PHOSPHORIBOSYLAMINOIMIDAZOLE CARBOXYLASE CATALYTIC SUBUNIT"/>
    <property type="match status" value="1"/>
</dbReference>
<protein>
    <recommendedName>
        <fullName evidence="2">phosphoribosylaminoimidazole carboxylase</fullName>
        <ecNumber evidence="2">4.1.1.21</ecNumber>
    </recommendedName>
</protein>
<comment type="pathway">
    <text evidence="1">Purine metabolism; IMP biosynthesis via de novo pathway; 5-amino-1-(5-phospho-D-ribosyl)imidazole-4-carboxylate from 5-amino-1-(5-phospho-D-ribosyl)imidazole (carboxylase route): step 1/1.</text>
</comment>
<dbReference type="SMART" id="SM00382">
    <property type="entry name" value="AAA"/>
    <property type="match status" value="1"/>
</dbReference>
<dbReference type="AlphaFoldDB" id="A0A444Z1V7"/>
<name>A0A444Z1V7_ARAHY</name>
<dbReference type="STRING" id="3818.A0A444Z1V7"/>
<dbReference type="Proteomes" id="UP000289738">
    <property type="component" value="Chromosome B05"/>
</dbReference>
<dbReference type="SUPFAM" id="SSF52540">
    <property type="entry name" value="P-loop containing nucleoside triphosphate hydrolases"/>
    <property type="match status" value="1"/>
</dbReference>
<dbReference type="InterPro" id="IPR000031">
    <property type="entry name" value="PurE_dom"/>
</dbReference>
<evidence type="ECO:0000313" key="9">
    <source>
        <dbReference type="Proteomes" id="UP000289738"/>
    </source>
</evidence>
<dbReference type="EC" id="4.1.1.21" evidence="2"/>
<evidence type="ECO:0000259" key="6">
    <source>
        <dbReference type="SMART" id="SM00382"/>
    </source>
</evidence>
<dbReference type="NCBIfam" id="TIGR01162">
    <property type="entry name" value="purE"/>
    <property type="match status" value="1"/>
</dbReference>
<dbReference type="Gene3D" id="3.40.50.300">
    <property type="entry name" value="P-loop containing nucleotide triphosphate hydrolases"/>
    <property type="match status" value="1"/>
</dbReference>
<dbReference type="GO" id="GO:0004638">
    <property type="term" value="F:phosphoribosylaminoimidazole carboxylase activity"/>
    <property type="evidence" value="ECO:0007669"/>
    <property type="project" value="UniProtKB-EC"/>
</dbReference>
<dbReference type="EMBL" id="SDMP01000015">
    <property type="protein sequence ID" value="RYR08179.1"/>
    <property type="molecule type" value="Genomic_DNA"/>
</dbReference>
<evidence type="ECO:0000256" key="2">
    <source>
        <dbReference type="ARBA" id="ARBA00012329"/>
    </source>
</evidence>
<feature type="region of interest" description="Disordered" evidence="5">
    <location>
        <begin position="1"/>
        <end position="43"/>
    </location>
</feature>
<dbReference type="PANTHER" id="PTHR23046:SF2">
    <property type="entry name" value="PHOSPHORIBOSYLAMINOIMIDAZOLE CARBOXYLASE"/>
    <property type="match status" value="1"/>
</dbReference>
<dbReference type="GO" id="GO:0016887">
    <property type="term" value="F:ATP hydrolysis activity"/>
    <property type="evidence" value="ECO:0007669"/>
    <property type="project" value="InterPro"/>
</dbReference>
<dbReference type="GO" id="GO:0006189">
    <property type="term" value="P:'de novo' IMP biosynthetic process"/>
    <property type="evidence" value="ECO:0007669"/>
    <property type="project" value="UniProtKB-UniPathway"/>
</dbReference>
<keyword evidence="4" id="KW-0413">Isomerase</keyword>
<dbReference type="InterPro" id="IPR003593">
    <property type="entry name" value="AAA+_ATPase"/>
</dbReference>
<feature type="domain" description="AAA+ ATPase" evidence="6">
    <location>
        <begin position="168"/>
        <end position="285"/>
    </location>
</feature>
<keyword evidence="3" id="KW-0658">Purine biosynthesis</keyword>
<gene>
    <name evidence="8" type="ORF">Ahy_B05g075748</name>
</gene>
<dbReference type="InterPro" id="IPR027417">
    <property type="entry name" value="P-loop_NTPase"/>
</dbReference>
<dbReference type="UniPathway" id="UPA00074">
    <property type="reaction ID" value="UER00130"/>
</dbReference>